<accession>G5K5T6</accession>
<evidence type="ECO:0000313" key="2">
    <source>
        <dbReference type="Proteomes" id="UP000003330"/>
    </source>
</evidence>
<gene>
    <name evidence="1" type="ORF">STRIC_0423</name>
</gene>
<dbReference type="AlphaFoldDB" id="G5K5T6"/>
<reference evidence="1 2" key="1">
    <citation type="journal article" date="2014" name="Int. J. Syst. Evol. Microbiol.">
        <title>Phylogenomics and the dynamic genome evolution of the genus Streptococcus.</title>
        <authorList>
            <consortium name="The Broad Institute Genome Sequencing Platform"/>
            <person name="Richards V.P."/>
            <person name="Palmer S.R."/>
            <person name="Pavinski Bitar P.D."/>
            <person name="Qin X."/>
            <person name="Weinstock G.M."/>
            <person name="Highlander S.K."/>
            <person name="Town C.D."/>
            <person name="Burne R.A."/>
            <person name="Stanhope M.J."/>
        </authorList>
    </citation>
    <scope>NUCLEOTIDE SEQUENCE [LARGE SCALE GENOMIC DNA]</scope>
    <source>
        <strain evidence="1 2">707-05</strain>
    </source>
</reference>
<evidence type="ECO:0000313" key="1">
    <source>
        <dbReference type="EMBL" id="EHI68748.1"/>
    </source>
</evidence>
<dbReference type="EMBL" id="AEUX02000008">
    <property type="protein sequence ID" value="EHI68748.1"/>
    <property type="molecule type" value="Genomic_DNA"/>
</dbReference>
<comment type="caution">
    <text evidence="1">The sequence shown here is derived from an EMBL/GenBank/DDBJ whole genome shotgun (WGS) entry which is preliminary data.</text>
</comment>
<dbReference type="Proteomes" id="UP000003330">
    <property type="component" value="Unassembled WGS sequence"/>
</dbReference>
<protein>
    <submittedName>
        <fullName evidence="1">Uncharacterized protein</fullName>
    </submittedName>
</protein>
<organism evidence="1 2">
    <name type="scientific">Streptococcus ictaluri 707-05</name>
    <dbReference type="NCBI Taxonomy" id="764299"/>
    <lineage>
        <taxon>Bacteria</taxon>
        <taxon>Bacillati</taxon>
        <taxon>Bacillota</taxon>
        <taxon>Bacilli</taxon>
        <taxon>Lactobacillales</taxon>
        <taxon>Streptococcaceae</taxon>
        <taxon>Streptococcus</taxon>
    </lineage>
</organism>
<name>G5K5T6_9STRE</name>
<keyword evidence="2" id="KW-1185">Reference proteome</keyword>
<dbReference type="STRING" id="764299.STRIC_0423"/>
<proteinExistence type="predicted"/>
<sequence>MNSYPIDTTVETLSPGRSYDNAVTAFGVNGTDKMELEVKPSFSFEKEKFIVELDLQ</sequence>